<dbReference type="SUPFAM" id="SSF143865">
    <property type="entry name" value="CorA soluble domain-like"/>
    <property type="match status" value="1"/>
</dbReference>
<evidence type="ECO:0000256" key="5">
    <source>
        <dbReference type="ARBA" id="ARBA00022692"/>
    </source>
</evidence>
<feature type="transmembrane region" description="Helical" evidence="13">
    <location>
        <begin position="281"/>
        <end position="301"/>
    </location>
</feature>
<dbReference type="OrthoDB" id="9803416at2"/>
<comment type="function">
    <text evidence="11">Mediates influx of magnesium ions. Alternates between open and closed states. Activated by low cytoplasmic Mg(2+) levels. Inactive when cytoplasmic Mg(2+) levels are high.</text>
</comment>
<evidence type="ECO:0000313" key="14">
    <source>
        <dbReference type="EMBL" id="SFE76858.1"/>
    </source>
</evidence>
<name>A0A1I2D8N4_9FIRM</name>
<sequence length="307" mass="36559">MSYYLLADTIQPCTKEELLAQMDHKYVAVLTTPEWAQDRECFDMGIELEPDVGDIHNTKAEVNYDSLTGTFQLPDRENIEERDFRFAFALDEKGIVFIDDSGKAEQMINAIRRRKRWRKPSLERFLYDFLEQIVENDLAIMERYEEELNQIEDAILASQGEEEFERVNEIHSDIRKLLVHYEQIIDMTQELEENENGFFSEENLRYVHLFMNLMARRHDSAASLRDHTMQVRDLYHAQLEVRQNRIMTLLTVVTTIFMPLTLIAGWYGMNFRYMPELEWHYGYHSVILVSIAVVVFCLVFFRKKKWL</sequence>
<dbReference type="GO" id="GO:0015095">
    <property type="term" value="F:magnesium ion transmembrane transporter activity"/>
    <property type="evidence" value="ECO:0007669"/>
    <property type="project" value="TreeGrafter"/>
</dbReference>
<evidence type="ECO:0000256" key="11">
    <source>
        <dbReference type="ARBA" id="ARBA00045497"/>
    </source>
</evidence>
<dbReference type="Proteomes" id="UP000198896">
    <property type="component" value="Unassembled WGS sequence"/>
</dbReference>
<feature type="coiled-coil region" evidence="12">
    <location>
        <begin position="127"/>
        <end position="161"/>
    </location>
</feature>
<feature type="transmembrane region" description="Helical" evidence="13">
    <location>
        <begin position="246"/>
        <end position="269"/>
    </location>
</feature>
<dbReference type="GO" id="GO:0000287">
    <property type="term" value="F:magnesium ion binding"/>
    <property type="evidence" value="ECO:0007669"/>
    <property type="project" value="TreeGrafter"/>
</dbReference>
<dbReference type="CDD" id="cd12826">
    <property type="entry name" value="EcCorA_ZntB-like_u1"/>
    <property type="match status" value="1"/>
</dbReference>
<keyword evidence="15" id="KW-1185">Reference proteome</keyword>
<dbReference type="SUPFAM" id="SSF144083">
    <property type="entry name" value="Magnesium transport protein CorA, transmembrane region"/>
    <property type="match status" value="1"/>
</dbReference>
<evidence type="ECO:0000313" key="15">
    <source>
        <dbReference type="Proteomes" id="UP000198896"/>
    </source>
</evidence>
<keyword evidence="3" id="KW-0813">Transport</keyword>
<dbReference type="FunFam" id="1.20.58.340:FF:000004">
    <property type="entry name" value="Magnesium transport protein CorA"/>
    <property type="match status" value="1"/>
</dbReference>
<evidence type="ECO:0000256" key="4">
    <source>
        <dbReference type="ARBA" id="ARBA00022475"/>
    </source>
</evidence>
<dbReference type="PANTHER" id="PTHR46494">
    <property type="entry name" value="CORA FAMILY METAL ION TRANSPORTER (EUROFUNG)"/>
    <property type="match status" value="1"/>
</dbReference>
<evidence type="ECO:0000256" key="7">
    <source>
        <dbReference type="ARBA" id="ARBA00022989"/>
    </source>
</evidence>
<evidence type="ECO:0000256" key="1">
    <source>
        <dbReference type="ARBA" id="ARBA00004651"/>
    </source>
</evidence>
<evidence type="ECO:0000256" key="13">
    <source>
        <dbReference type="SAM" id="Phobius"/>
    </source>
</evidence>
<accession>A0A1I2D8N4</accession>
<proteinExistence type="inferred from homology"/>
<evidence type="ECO:0000256" key="12">
    <source>
        <dbReference type="SAM" id="Coils"/>
    </source>
</evidence>
<evidence type="ECO:0000256" key="6">
    <source>
        <dbReference type="ARBA" id="ARBA00022842"/>
    </source>
</evidence>
<dbReference type="GO" id="GO:0050897">
    <property type="term" value="F:cobalt ion binding"/>
    <property type="evidence" value="ECO:0007669"/>
    <property type="project" value="TreeGrafter"/>
</dbReference>
<keyword evidence="6" id="KW-0460">Magnesium</keyword>
<keyword evidence="9 13" id="KW-0472">Membrane</keyword>
<keyword evidence="7 13" id="KW-1133">Transmembrane helix</keyword>
<dbReference type="GO" id="GO:0005886">
    <property type="term" value="C:plasma membrane"/>
    <property type="evidence" value="ECO:0007669"/>
    <property type="project" value="UniProtKB-SubCell"/>
</dbReference>
<dbReference type="EMBL" id="FONL01000018">
    <property type="protein sequence ID" value="SFE76858.1"/>
    <property type="molecule type" value="Genomic_DNA"/>
</dbReference>
<dbReference type="RefSeq" id="WP_093914080.1">
    <property type="nucleotide sequence ID" value="NZ_FONL01000018.1"/>
</dbReference>
<keyword evidence="12" id="KW-0175">Coiled coil</keyword>
<comment type="similarity">
    <text evidence="2">Belongs to the CorA metal ion transporter (MIT) (TC 1.A.35) family.</text>
</comment>
<dbReference type="AlphaFoldDB" id="A0A1I2D8N4"/>
<dbReference type="Gene3D" id="1.20.58.340">
    <property type="entry name" value="Magnesium transport protein CorA, transmembrane region"/>
    <property type="match status" value="2"/>
</dbReference>
<protein>
    <submittedName>
        <fullName evidence="14">Magnesium transporter</fullName>
    </submittedName>
</protein>
<keyword evidence="5 13" id="KW-0812">Transmembrane</keyword>
<dbReference type="GO" id="GO:0015087">
    <property type="term" value="F:cobalt ion transmembrane transporter activity"/>
    <property type="evidence" value="ECO:0007669"/>
    <property type="project" value="TreeGrafter"/>
</dbReference>
<dbReference type="InterPro" id="IPR002523">
    <property type="entry name" value="MgTranspt_CorA/ZnTranspt_ZntB"/>
</dbReference>
<keyword evidence="8" id="KW-0406">Ion transport</keyword>
<evidence type="ECO:0000256" key="9">
    <source>
        <dbReference type="ARBA" id="ARBA00023136"/>
    </source>
</evidence>
<evidence type="ECO:0000256" key="2">
    <source>
        <dbReference type="ARBA" id="ARBA00009765"/>
    </source>
</evidence>
<organism evidence="14 15">
    <name type="scientific">Succiniclasticum ruminis DSM 9236</name>
    <dbReference type="NCBI Taxonomy" id="1123323"/>
    <lineage>
        <taxon>Bacteria</taxon>
        <taxon>Bacillati</taxon>
        <taxon>Bacillota</taxon>
        <taxon>Negativicutes</taxon>
        <taxon>Acidaminococcales</taxon>
        <taxon>Acidaminococcaceae</taxon>
        <taxon>Succiniclasticum</taxon>
    </lineage>
</organism>
<dbReference type="PANTHER" id="PTHR46494:SF1">
    <property type="entry name" value="CORA FAMILY METAL ION TRANSPORTER (EUROFUNG)"/>
    <property type="match status" value="1"/>
</dbReference>
<dbReference type="Pfam" id="PF01544">
    <property type="entry name" value="CorA"/>
    <property type="match status" value="1"/>
</dbReference>
<keyword evidence="4" id="KW-1003">Cell membrane</keyword>
<evidence type="ECO:0000256" key="10">
    <source>
        <dbReference type="ARBA" id="ARBA00034269"/>
    </source>
</evidence>
<comment type="subcellular location">
    <subcellularLocation>
        <location evidence="1">Cell membrane</location>
        <topology evidence="1">Multi-pass membrane protein</topology>
    </subcellularLocation>
</comment>
<comment type="catalytic activity">
    <reaction evidence="10">
        <text>Mg(2+)(in) = Mg(2+)(out)</text>
        <dbReference type="Rhea" id="RHEA:29827"/>
        <dbReference type="ChEBI" id="CHEBI:18420"/>
    </reaction>
</comment>
<evidence type="ECO:0000256" key="8">
    <source>
        <dbReference type="ARBA" id="ARBA00023065"/>
    </source>
</evidence>
<evidence type="ECO:0000256" key="3">
    <source>
        <dbReference type="ARBA" id="ARBA00022448"/>
    </source>
</evidence>
<reference evidence="14 15" key="1">
    <citation type="submission" date="2016-10" db="EMBL/GenBank/DDBJ databases">
        <authorList>
            <person name="de Groot N.N."/>
        </authorList>
    </citation>
    <scope>NUCLEOTIDE SEQUENCE [LARGE SCALE GENOMIC DNA]</scope>
    <source>
        <strain evidence="14 15">DSM 9236</strain>
    </source>
</reference>
<gene>
    <name evidence="14" type="ORF">SAMN05216245_1182</name>
</gene>
<dbReference type="InterPro" id="IPR045861">
    <property type="entry name" value="CorA_cytoplasmic_dom"/>
</dbReference>
<dbReference type="InterPro" id="IPR045863">
    <property type="entry name" value="CorA_TM1_TM2"/>
</dbReference>